<evidence type="ECO:0000313" key="3">
    <source>
        <dbReference type="EMBL" id="HAG5772367.1"/>
    </source>
</evidence>
<evidence type="ECO:0000256" key="1">
    <source>
        <dbReference type="SAM" id="MobiDB-lite"/>
    </source>
</evidence>
<dbReference type="RefSeq" id="WP_021560346.1">
    <property type="nucleotide sequence ID" value="NZ_CAJGGN010000018.1"/>
</dbReference>
<geneLocation type="plasmid" evidence="2">
    <name>p1108-emrB</name>
</geneLocation>
<organism evidence="2">
    <name type="scientific">Escherichia coli</name>
    <dbReference type="NCBI Taxonomy" id="562"/>
    <lineage>
        <taxon>Bacteria</taxon>
        <taxon>Pseudomonadati</taxon>
        <taxon>Pseudomonadota</taxon>
        <taxon>Gammaproteobacteria</taxon>
        <taxon>Enterobacterales</taxon>
        <taxon>Enterobacteriaceae</taxon>
        <taxon>Escherichia</taxon>
    </lineage>
</organism>
<keyword evidence="2" id="KW-0614">Plasmid</keyword>
<proteinExistence type="predicted"/>
<feature type="region of interest" description="Disordered" evidence="1">
    <location>
        <begin position="1"/>
        <end position="20"/>
    </location>
</feature>
<accession>A0A2S1J9J4</accession>
<evidence type="ECO:0008006" key="4">
    <source>
        <dbReference type="Google" id="ProtNLM"/>
    </source>
</evidence>
<dbReference type="EMBL" id="DAAYTU010000032">
    <property type="protein sequence ID" value="HAG5772367.1"/>
    <property type="molecule type" value="Genomic_DNA"/>
</dbReference>
<reference evidence="3" key="1">
    <citation type="journal article" date="2018" name="Genome Biol.">
        <title>SKESA: strategic k-mer extension for scrupulous assemblies.</title>
        <authorList>
            <person name="Souvorov A."/>
            <person name="Agarwala R."/>
            <person name="Lipman D.J."/>
        </authorList>
    </citation>
    <scope>NUCLEOTIDE SEQUENCE [LARGE SCALE GENOMIC DNA]</scope>
    <source>
        <strain evidence="3">1839</strain>
    </source>
</reference>
<reference evidence="2" key="2">
    <citation type="submission" date="2018-01" db="EMBL/GenBank/DDBJ databases">
        <title>Prevalence of blaNDM and mcr-1 in Escherichia coli from food in China.</title>
        <authorList>
            <person name="Liu X."/>
            <person name="Li R."/>
            <person name="Chen S."/>
        </authorList>
    </citation>
    <scope>NUCLEOTIDE SEQUENCE</scope>
    <source>
        <strain evidence="2">1108</strain>
        <plasmid evidence="2">p1108-emrB</plasmid>
    </source>
</reference>
<protein>
    <recommendedName>
        <fullName evidence="4">Conjugal transfer protein TraT</fullName>
    </recommendedName>
</protein>
<dbReference type="EMBL" id="MG825377">
    <property type="protein sequence ID" value="AWF74973.1"/>
    <property type="molecule type" value="Genomic_DNA"/>
</dbReference>
<gene>
    <name evidence="3" type="ORF">GGB84_004117</name>
    <name evidence="2" type="ORF">LHLDPJGA_00071</name>
</gene>
<reference evidence="3" key="3">
    <citation type="submission" date="2020-02" db="EMBL/GenBank/DDBJ databases">
        <authorList>
            <consortium name="NCBI Pathogen Detection Project"/>
        </authorList>
    </citation>
    <scope>NUCLEOTIDE SEQUENCE</scope>
    <source>
        <strain evidence="3">1839</strain>
    </source>
</reference>
<sequence length="235" mass="26562">MNLPYPDVVPDTTYDQRPQPHHGGICPACRMNASTLWQLPDASVLRHHEQHIVTLQHMLEPGRNTAGATEACRHYLEQHLPFGTDEDLTDTVDIRPLTSTEATQLDSRRHAFRKNAVCDICHAWLWLNGPAATQGEMVWMPDLAAPWIVGLNRLALRDMMSTSDTRQQAGRRALDHLLLFSRPVRRMFGSSRPADFAATLLSAPPGERSNMRKRLRGLALILRPASLHIYRTEKP</sequence>
<name>A0A2S1J9J4_ECOLX</name>
<evidence type="ECO:0000313" key="2">
    <source>
        <dbReference type="EMBL" id="AWF74973.1"/>
    </source>
</evidence>
<dbReference type="AlphaFoldDB" id="A0A2S1J9J4"/>